<evidence type="ECO:0000313" key="2">
    <source>
        <dbReference type="Proteomes" id="UP000001340"/>
    </source>
</evidence>
<reference evidence="1 2" key="1">
    <citation type="submission" date="2012-10" db="EMBL/GenBank/DDBJ databases">
        <authorList>
            <person name="Harkins D.M."/>
            <person name="Durkin A.S."/>
            <person name="Brinkac L.M."/>
            <person name="Haft D.H."/>
            <person name="Selengut J.D."/>
            <person name="Sanka R."/>
            <person name="DePew J."/>
            <person name="Purushe J."/>
            <person name="Chanthongthip A."/>
            <person name="Lattana O."/>
            <person name="Phetsouvanh R."/>
            <person name="Newton P.N."/>
            <person name="Vinetz J.M."/>
            <person name="Sutton G.G."/>
            <person name="Nierman W.C."/>
            <person name="Fouts D.E."/>
        </authorList>
    </citation>
    <scope>NUCLEOTIDE SEQUENCE [LARGE SCALE GENOMIC DNA]</scope>
    <source>
        <strain evidence="1 2">UI 12758</strain>
    </source>
</reference>
<dbReference type="Proteomes" id="UP000001340">
    <property type="component" value="Unassembled WGS sequence"/>
</dbReference>
<evidence type="ECO:0000313" key="1">
    <source>
        <dbReference type="EMBL" id="EKR54570.1"/>
    </source>
</evidence>
<gene>
    <name evidence="1" type="ORF">LEP1GSC105_2831</name>
</gene>
<dbReference type="AlphaFoldDB" id="A0A0E2D4S5"/>
<sequence>MIGELFVRDFIYGFSNFNHLKYSKLYFIMNYKTSGIVCFPREDNWVEVLKL</sequence>
<organism evidence="1 2">
    <name type="scientific">Leptospira interrogans str. UI 12758</name>
    <dbReference type="NCBI Taxonomy" id="1049938"/>
    <lineage>
        <taxon>Bacteria</taxon>
        <taxon>Pseudomonadati</taxon>
        <taxon>Spirochaetota</taxon>
        <taxon>Spirochaetia</taxon>
        <taxon>Leptospirales</taxon>
        <taxon>Leptospiraceae</taxon>
        <taxon>Leptospira</taxon>
    </lineage>
</organism>
<accession>A0A0E2D4S5</accession>
<name>A0A0E2D4S5_LEPIR</name>
<protein>
    <submittedName>
        <fullName evidence="1">Uncharacterized protein</fullName>
    </submittedName>
</protein>
<comment type="caution">
    <text evidence="1">The sequence shown here is derived from an EMBL/GenBank/DDBJ whole genome shotgun (WGS) entry which is preliminary data.</text>
</comment>
<proteinExistence type="predicted"/>
<dbReference type="EMBL" id="AHNR02000045">
    <property type="protein sequence ID" value="EKR54570.1"/>
    <property type="molecule type" value="Genomic_DNA"/>
</dbReference>